<dbReference type="EMBL" id="VAFL01000019">
    <property type="protein sequence ID" value="TKW64837.1"/>
    <property type="molecule type" value="Genomic_DNA"/>
</dbReference>
<feature type="modified residue" description="N6-(pyridoxal phosphate)lysine" evidence="10">
    <location>
        <position position="649"/>
    </location>
</feature>
<keyword evidence="5 11" id="KW-0328">Glycosyltransferase</keyword>
<comment type="function">
    <text evidence="9">Phosphorylase is an important allosteric enzyme in carbohydrate metabolism. Enzymes from different sources differ in their regulatory mechanisms and in their natural substrates. However, all known phosphorylases share catalytic and structural properties.</text>
</comment>
<evidence type="ECO:0000256" key="8">
    <source>
        <dbReference type="ARBA" id="ARBA00023277"/>
    </source>
</evidence>
<dbReference type="GO" id="GO:0005980">
    <property type="term" value="P:glycogen catabolic process"/>
    <property type="evidence" value="ECO:0007669"/>
    <property type="project" value="TreeGrafter"/>
</dbReference>
<dbReference type="EC" id="2.4.1.1" evidence="11"/>
<evidence type="ECO:0000256" key="11">
    <source>
        <dbReference type="RuleBase" id="RU000587"/>
    </source>
</evidence>
<gene>
    <name evidence="12" type="ORF">DI616_17120</name>
</gene>
<dbReference type="Gene3D" id="3.40.50.2000">
    <property type="entry name" value="Glycogen Phosphorylase B"/>
    <property type="match status" value="2"/>
</dbReference>
<dbReference type="FunFam" id="3.40.50.2000:FF:000003">
    <property type="entry name" value="Alpha-1,4 glucan phosphorylase"/>
    <property type="match status" value="1"/>
</dbReference>
<evidence type="ECO:0000313" key="13">
    <source>
        <dbReference type="Proteomes" id="UP000315344"/>
    </source>
</evidence>
<comment type="caution">
    <text evidence="12">The sequence shown here is derived from an EMBL/GenBank/DDBJ whole genome shotgun (WGS) entry which is preliminary data.</text>
</comment>
<dbReference type="PANTHER" id="PTHR11468:SF3">
    <property type="entry name" value="GLYCOGEN PHOSPHORYLASE, LIVER FORM"/>
    <property type="match status" value="1"/>
</dbReference>
<dbReference type="GO" id="GO:0030170">
    <property type="term" value="F:pyridoxal phosphate binding"/>
    <property type="evidence" value="ECO:0007669"/>
    <property type="project" value="InterPro"/>
</dbReference>
<accession>A0A533I2T8</accession>
<evidence type="ECO:0000256" key="9">
    <source>
        <dbReference type="ARBA" id="ARBA00025174"/>
    </source>
</evidence>
<comment type="cofactor">
    <cofactor evidence="2 11">
        <name>pyridoxal 5'-phosphate</name>
        <dbReference type="ChEBI" id="CHEBI:597326"/>
    </cofactor>
</comment>
<keyword evidence="7 10" id="KW-0663">Pyridoxal phosphate</keyword>
<evidence type="ECO:0000256" key="7">
    <source>
        <dbReference type="ARBA" id="ARBA00022898"/>
    </source>
</evidence>
<evidence type="ECO:0000256" key="5">
    <source>
        <dbReference type="ARBA" id="ARBA00022676"/>
    </source>
</evidence>
<dbReference type="InterPro" id="IPR035090">
    <property type="entry name" value="Pyridoxal_P_attach_site"/>
</dbReference>
<protein>
    <recommendedName>
        <fullName evidence="11">Alpha-1,4 glucan phosphorylase</fullName>
        <ecNumber evidence="11">2.4.1.1</ecNumber>
    </recommendedName>
</protein>
<proteinExistence type="inferred from homology"/>
<comment type="catalytic activity">
    <reaction evidence="1 11">
        <text>[(1-&gt;4)-alpha-D-glucosyl](n) + phosphate = [(1-&gt;4)-alpha-D-glucosyl](n-1) + alpha-D-glucose 1-phosphate</text>
        <dbReference type="Rhea" id="RHEA:41732"/>
        <dbReference type="Rhea" id="RHEA-COMP:9584"/>
        <dbReference type="Rhea" id="RHEA-COMP:9586"/>
        <dbReference type="ChEBI" id="CHEBI:15444"/>
        <dbReference type="ChEBI" id="CHEBI:43474"/>
        <dbReference type="ChEBI" id="CHEBI:58601"/>
        <dbReference type="EC" id="2.4.1.1"/>
    </reaction>
</comment>
<dbReference type="SUPFAM" id="SSF53756">
    <property type="entry name" value="UDP-Glycosyltransferase/glycogen phosphorylase"/>
    <property type="match status" value="1"/>
</dbReference>
<organism evidence="12 13">
    <name type="scientific">Paracoccus denitrificans</name>
    <dbReference type="NCBI Taxonomy" id="266"/>
    <lineage>
        <taxon>Bacteria</taxon>
        <taxon>Pseudomonadati</taxon>
        <taxon>Pseudomonadota</taxon>
        <taxon>Alphaproteobacteria</taxon>
        <taxon>Rhodobacterales</taxon>
        <taxon>Paracoccaceae</taxon>
        <taxon>Paracoccus</taxon>
    </lineage>
</organism>
<keyword evidence="4" id="KW-0021">Allosteric enzyme</keyword>
<comment type="similarity">
    <text evidence="3 11">Belongs to the glycogen phosphorylase family.</text>
</comment>
<dbReference type="NCBIfam" id="TIGR02093">
    <property type="entry name" value="P_ylase"/>
    <property type="match status" value="1"/>
</dbReference>
<evidence type="ECO:0000256" key="4">
    <source>
        <dbReference type="ARBA" id="ARBA00022533"/>
    </source>
</evidence>
<sequence>MSEPATSANPKELGQSIRDHLIYSIGKDEAHASVHDWRVALSLAIRDRIVEPWFASTRATYDRKLKRIHYLSMEFLIGRLLEDSVVNLGLDDAAREALQGFGVTYDEVIHDEPEAALGNGGLGRLAACYMESMATVGCPAYGYGLRYEHGLFRQRFDHGRQVETADSWLKARNPWEFERPEAAYEIGFGGWIEGDGPKKIWHPEESVIAAAYDMPIIGWRGQWANTLRLWSGKPVAEFDLARFNRGEYVAAGAAESLARTISRVLYPDDSTEAGKELRLKQEYFFTAASVRDIMRRFASEGESIAKLPDRVAIQMNDTHPAIAGPELVRVLIDDFGQTFDDAADMAVRVLNYTNHTLLPEALETWSEGLFRKILPRHMDLVERIDDHHKRRNPKRPWELSAIHDGQVHMGTLAFMQSGHVNGVSALHTDLMRESVFHDLNILHPDRIQNVTNGVTPRRWLYSSNRALSGLITETLGSEEWVDHLEDLSRLEPHVTDAGWLDRYAAAKRDNKVELSNWLGDVLDLTPDPDALFDVQIKRIHEYKRQLLNVLETIARWDEIRQSPDANWQPRVKIFGGKAAPGYAVAKEIINLINDVAAVVNSDPLMKGRLMVVYPPNYNVSMAVRLIPAADLSEQISTAGKEASGTGNMKLSMNGALTIGTLDGANVEIREHVGPENFFLFGMTTPEVEARRQVPDHARKAIADCPSLSRAISLIALGTFGGDPARYGRLVDILTNWDTYLVCSDFADYQSTQKSIDASYGDKGDWNRMAALNTARMGWFSSDRSVRDYMDRIWKIGGAGNEQSARQSGRMAG</sequence>
<evidence type="ECO:0000313" key="12">
    <source>
        <dbReference type="EMBL" id="TKW64837.1"/>
    </source>
</evidence>
<dbReference type="FunFam" id="3.40.50.2000:FF:000807">
    <property type="entry name" value="Alpha-glucan phosphorylase 2, cytosolic"/>
    <property type="match status" value="1"/>
</dbReference>
<dbReference type="GO" id="GO:0008184">
    <property type="term" value="F:glycogen phosphorylase activity"/>
    <property type="evidence" value="ECO:0007669"/>
    <property type="project" value="InterPro"/>
</dbReference>
<dbReference type="PIRSF" id="PIRSF000460">
    <property type="entry name" value="Pprylas_GlgP"/>
    <property type="match status" value="1"/>
</dbReference>
<dbReference type="InterPro" id="IPR011833">
    <property type="entry name" value="Glycg_phsphrylas"/>
</dbReference>
<dbReference type="PROSITE" id="PS00102">
    <property type="entry name" value="PHOSPHORYLASE"/>
    <property type="match status" value="1"/>
</dbReference>
<dbReference type="Proteomes" id="UP000315344">
    <property type="component" value="Unassembled WGS sequence"/>
</dbReference>
<evidence type="ECO:0000256" key="1">
    <source>
        <dbReference type="ARBA" id="ARBA00001275"/>
    </source>
</evidence>
<keyword evidence="6 11" id="KW-0808">Transferase</keyword>
<dbReference type="AlphaFoldDB" id="A0A533I2T8"/>
<evidence type="ECO:0000256" key="6">
    <source>
        <dbReference type="ARBA" id="ARBA00022679"/>
    </source>
</evidence>
<evidence type="ECO:0000256" key="10">
    <source>
        <dbReference type="PIRSR" id="PIRSR000460-1"/>
    </source>
</evidence>
<dbReference type="GO" id="GO:0005737">
    <property type="term" value="C:cytoplasm"/>
    <property type="evidence" value="ECO:0007669"/>
    <property type="project" value="TreeGrafter"/>
</dbReference>
<dbReference type="CDD" id="cd04300">
    <property type="entry name" value="GT35_Glycogen_Phosphorylase"/>
    <property type="match status" value="1"/>
</dbReference>
<comment type="function">
    <text evidence="11">Allosteric enzyme that catalyzes the rate-limiting step in glycogen catabolism, the phosphorolytic cleavage of glycogen to produce glucose-1-phosphate, and plays a central role in maintaining cellular and organismal glucose homeostasis.</text>
</comment>
<dbReference type="PANTHER" id="PTHR11468">
    <property type="entry name" value="GLYCOGEN PHOSPHORYLASE"/>
    <property type="match status" value="1"/>
</dbReference>
<name>A0A533I2T8_PARDE</name>
<reference evidence="12 13" key="1">
    <citation type="journal article" date="2017" name="Nat. Commun.">
        <title>In situ click chemistry generation of cyclooxygenase-2 inhibitors.</title>
        <authorList>
            <person name="Bhardwaj A."/>
            <person name="Kaur J."/>
            <person name="Wuest M."/>
            <person name="Wuest F."/>
        </authorList>
    </citation>
    <scope>NUCLEOTIDE SEQUENCE [LARGE SCALE GENOMIC DNA]</scope>
    <source>
        <strain evidence="12">S2_012_000_R3_94</strain>
    </source>
</reference>
<dbReference type="InterPro" id="IPR000811">
    <property type="entry name" value="Glyco_trans_35"/>
</dbReference>
<keyword evidence="8 11" id="KW-0119">Carbohydrate metabolism</keyword>
<dbReference type="Pfam" id="PF00343">
    <property type="entry name" value="Phosphorylase"/>
    <property type="match status" value="1"/>
</dbReference>
<evidence type="ECO:0000256" key="3">
    <source>
        <dbReference type="ARBA" id="ARBA00006047"/>
    </source>
</evidence>
<evidence type="ECO:0000256" key="2">
    <source>
        <dbReference type="ARBA" id="ARBA00001933"/>
    </source>
</evidence>